<dbReference type="GO" id="GO:0005739">
    <property type="term" value="C:mitochondrion"/>
    <property type="evidence" value="ECO:0007669"/>
    <property type="project" value="InterPro"/>
</dbReference>
<dbReference type="AlphaFoldDB" id="A0A068WC52"/>
<dbReference type="WBParaSite" id="EgrG_001044100">
    <property type="protein sequence ID" value="EgrG_001044100"/>
    <property type="gene ID" value="EgrG_001044100"/>
</dbReference>
<dbReference type="InterPro" id="IPR018625">
    <property type="entry name" value="Pet100"/>
</dbReference>
<evidence type="ECO:0000313" key="3">
    <source>
        <dbReference type="WBParaSite" id="EgrG_001044100"/>
    </source>
</evidence>
<evidence type="ECO:0000313" key="2">
    <source>
        <dbReference type="Proteomes" id="UP000492820"/>
    </source>
</evidence>
<reference evidence="1" key="2">
    <citation type="submission" date="2014-06" db="EMBL/GenBank/DDBJ databases">
        <authorList>
            <person name="Aslett M."/>
        </authorList>
    </citation>
    <scope>NUCLEOTIDE SEQUENCE</scope>
</reference>
<reference evidence="3" key="3">
    <citation type="submission" date="2020-10" db="UniProtKB">
        <authorList>
            <consortium name="WormBaseParasite"/>
        </authorList>
    </citation>
    <scope>IDENTIFICATION</scope>
</reference>
<dbReference type="Pfam" id="PF09803">
    <property type="entry name" value="Pet100"/>
    <property type="match status" value="1"/>
</dbReference>
<reference evidence="1 2" key="1">
    <citation type="journal article" date="2013" name="Nature">
        <title>The genomes of four tapeworm species reveal adaptations to parasitism.</title>
        <authorList>
            <person name="Tsai I.J."/>
            <person name="Zarowiecki M."/>
            <person name="Holroyd N."/>
            <person name="Garciarrubio A."/>
            <person name="Sanchez-Flores A."/>
            <person name="Brooks K.L."/>
            <person name="Tracey A."/>
            <person name="Bobes R.J."/>
            <person name="Fragoso G."/>
            <person name="Sciutto E."/>
            <person name="Aslett M."/>
            <person name="Beasley H."/>
            <person name="Bennett H.M."/>
            <person name="Cai J."/>
            <person name="Camicia F."/>
            <person name="Clark R."/>
            <person name="Cucher M."/>
            <person name="De Silva N."/>
            <person name="Day T.A."/>
            <person name="Deplazes P."/>
            <person name="Estrada K."/>
            <person name="Fernandez C."/>
            <person name="Holland P.W."/>
            <person name="Hou J."/>
            <person name="Hu S."/>
            <person name="Huckvale T."/>
            <person name="Hung S.S."/>
            <person name="Kamenetzky L."/>
            <person name="Keane J.A."/>
            <person name="Kiss F."/>
            <person name="Koziol U."/>
            <person name="Lambert O."/>
            <person name="Liu K."/>
            <person name="Luo X."/>
            <person name="Luo Y."/>
            <person name="Macchiaroli N."/>
            <person name="Nichol S."/>
            <person name="Paps J."/>
            <person name="Parkinson J."/>
            <person name="Pouchkina-Stantcheva N."/>
            <person name="Riddiford N."/>
            <person name="Rosenzvit M."/>
            <person name="Salinas G."/>
            <person name="Wasmuth J.D."/>
            <person name="Zamanian M."/>
            <person name="Zheng Y."/>
            <person name="Cai X."/>
            <person name="Soberon X."/>
            <person name="Olson P.D."/>
            <person name="Laclette J.P."/>
            <person name="Brehm K."/>
            <person name="Berriman M."/>
            <person name="Garciarrubio A."/>
            <person name="Bobes R.J."/>
            <person name="Fragoso G."/>
            <person name="Sanchez-Flores A."/>
            <person name="Estrada K."/>
            <person name="Cevallos M.A."/>
            <person name="Morett E."/>
            <person name="Gonzalez V."/>
            <person name="Portillo T."/>
            <person name="Ochoa-Leyva A."/>
            <person name="Jose M.V."/>
            <person name="Sciutto E."/>
            <person name="Landa A."/>
            <person name="Jimenez L."/>
            <person name="Valdes V."/>
            <person name="Carrero J.C."/>
            <person name="Larralde C."/>
            <person name="Morales-Montor J."/>
            <person name="Limon-Lason J."/>
            <person name="Soberon X."/>
            <person name="Laclette J.P."/>
        </authorList>
    </citation>
    <scope>NUCLEOTIDE SEQUENCE [LARGE SCALE GENOMIC DNA]</scope>
</reference>
<dbReference type="OrthoDB" id="18175at2759"/>
<organism evidence="1">
    <name type="scientific">Echinococcus granulosus</name>
    <name type="common">Hydatid tapeworm</name>
    <dbReference type="NCBI Taxonomy" id="6210"/>
    <lineage>
        <taxon>Eukaryota</taxon>
        <taxon>Metazoa</taxon>
        <taxon>Spiralia</taxon>
        <taxon>Lophotrochozoa</taxon>
        <taxon>Platyhelminthes</taxon>
        <taxon>Cestoda</taxon>
        <taxon>Eucestoda</taxon>
        <taxon>Cyclophyllidea</taxon>
        <taxon>Taeniidae</taxon>
        <taxon>Echinococcus</taxon>
        <taxon>Echinococcus granulosus group</taxon>
    </lineage>
</organism>
<evidence type="ECO:0000313" key="1">
    <source>
        <dbReference type="EMBL" id="CDS17677.1"/>
    </source>
</evidence>
<name>A0A068WC52_ECHGR</name>
<proteinExistence type="predicted"/>
<protein>
    <submittedName>
        <fullName evidence="1 3">Expressed conserved protein</fullName>
    </submittedName>
</protein>
<sequence>MGWKMESLRLGLYLSVPLIAFTMSNWPSIVDYYHNAYRLDVYEKTGIDVFPHDIDSIETIQQDADKRPWFLNLHRIRRPDGPPRYRTSDHYVWSTNESNDNLEEHSWSQAANAQFHLRDIAVERVGTAHLFVSPCFILHFCL</sequence>
<dbReference type="GO" id="GO:0033617">
    <property type="term" value="P:mitochondrial respiratory chain complex IV assembly"/>
    <property type="evidence" value="ECO:0007669"/>
    <property type="project" value="InterPro"/>
</dbReference>
<accession>A0A068WC52</accession>
<dbReference type="EMBL" id="LK028577">
    <property type="protein sequence ID" value="CDS17677.1"/>
    <property type="molecule type" value="Genomic_DNA"/>
</dbReference>
<dbReference type="Proteomes" id="UP000492820">
    <property type="component" value="Unassembled WGS sequence"/>
</dbReference>
<gene>
    <name evidence="1" type="ORF">EgrG_001044100</name>
</gene>